<dbReference type="Proteomes" id="UP000469185">
    <property type="component" value="Unassembled WGS sequence"/>
</dbReference>
<protein>
    <submittedName>
        <fullName evidence="9">MMPL family transporter</fullName>
    </submittedName>
</protein>
<keyword evidence="4 7" id="KW-0812">Transmembrane</keyword>
<evidence type="ECO:0000256" key="6">
    <source>
        <dbReference type="ARBA" id="ARBA00023136"/>
    </source>
</evidence>
<feature type="transmembrane region" description="Helical" evidence="7">
    <location>
        <begin position="558"/>
        <end position="579"/>
    </location>
</feature>
<evidence type="ECO:0000256" key="1">
    <source>
        <dbReference type="ARBA" id="ARBA00004651"/>
    </source>
</evidence>
<comment type="subcellular location">
    <subcellularLocation>
        <location evidence="1">Cell membrane</location>
        <topology evidence="1">Multi-pass membrane protein</topology>
    </subcellularLocation>
</comment>
<feature type="transmembrane region" description="Helical" evidence="7">
    <location>
        <begin position="228"/>
        <end position="250"/>
    </location>
</feature>
<feature type="transmembrane region" description="Helical" evidence="7">
    <location>
        <begin position="176"/>
        <end position="195"/>
    </location>
</feature>
<evidence type="ECO:0000259" key="8">
    <source>
        <dbReference type="PROSITE" id="PS50156"/>
    </source>
</evidence>
<evidence type="ECO:0000313" key="9">
    <source>
        <dbReference type="EMBL" id="NED95529.1"/>
    </source>
</evidence>
<dbReference type="RefSeq" id="WP_163818293.1">
    <property type="nucleotide sequence ID" value="NZ_JAAGOB010000004.1"/>
</dbReference>
<dbReference type="AlphaFoldDB" id="A0A6N9YKX6"/>
<dbReference type="PROSITE" id="PS50156">
    <property type="entry name" value="SSD"/>
    <property type="match status" value="1"/>
</dbReference>
<evidence type="ECO:0000256" key="5">
    <source>
        <dbReference type="ARBA" id="ARBA00022989"/>
    </source>
</evidence>
<gene>
    <name evidence="9" type="ORF">G1H11_09405</name>
</gene>
<keyword evidence="6 7" id="KW-0472">Membrane</keyword>
<feature type="transmembrane region" description="Helical" evidence="7">
    <location>
        <begin position="280"/>
        <end position="299"/>
    </location>
</feature>
<reference evidence="9 10" key="1">
    <citation type="submission" date="2020-02" db="EMBL/GenBank/DDBJ databases">
        <authorList>
            <person name="Li X.-J."/>
            <person name="Feng X.-M."/>
        </authorList>
    </citation>
    <scope>NUCLEOTIDE SEQUENCE [LARGE SCALE GENOMIC DNA]</scope>
    <source>
        <strain evidence="9 10">CGMCC 4.7225</strain>
    </source>
</reference>
<evidence type="ECO:0000256" key="2">
    <source>
        <dbReference type="ARBA" id="ARBA00010157"/>
    </source>
</evidence>
<feature type="domain" description="SSD" evidence="8">
    <location>
        <begin position="201"/>
        <end position="330"/>
    </location>
</feature>
<feature type="transmembrane region" description="Helical" evidence="7">
    <location>
        <begin position="531"/>
        <end position="551"/>
    </location>
</feature>
<proteinExistence type="inferred from homology"/>
<feature type="transmembrane region" description="Helical" evidence="7">
    <location>
        <begin position="591"/>
        <end position="613"/>
    </location>
</feature>
<evidence type="ECO:0000256" key="7">
    <source>
        <dbReference type="SAM" id="Phobius"/>
    </source>
</evidence>
<feature type="transmembrane region" description="Helical" evidence="7">
    <location>
        <begin position="674"/>
        <end position="693"/>
    </location>
</feature>
<dbReference type="PANTHER" id="PTHR33406">
    <property type="entry name" value="MEMBRANE PROTEIN MJ1562-RELATED"/>
    <property type="match status" value="1"/>
</dbReference>
<dbReference type="EMBL" id="JAAGOB010000004">
    <property type="protein sequence ID" value="NED95529.1"/>
    <property type="molecule type" value="Genomic_DNA"/>
</dbReference>
<dbReference type="InterPro" id="IPR050545">
    <property type="entry name" value="Mycobact_MmpL"/>
</dbReference>
<dbReference type="Gene3D" id="1.20.1640.10">
    <property type="entry name" value="Multidrug efflux transporter AcrB transmembrane domain"/>
    <property type="match status" value="2"/>
</dbReference>
<dbReference type="Pfam" id="PF03176">
    <property type="entry name" value="MMPL"/>
    <property type="match status" value="2"/>
</dbReference>
<comment type="similarity">
    <text evidence="2">Belongs to the resistance-nodulation-cell division (RND) (TC 2.A.6) family. MmpL subfamily.</text>
</comment>
<dbReference type="InterPro" id="IPR004869">
    <property type="entry name" value="MMPL_dom"/>
</dbReference>
<feature type="transmembrane region" description="Helical" evidence="7">
    <location>
        <begin position="202"/>
        <end position="222"/>
    </location>
</feature>
<organism evidence="9 10">
    <name type="scientific">Phytoactinopolyspora alkaliphila</name>
    <dbReference type="NCBI Taxonomy" id="1783498"/>
    <lineage>
        <taxon>Bacteria</taxon>
        <taxon>Bacillati</taxon>
        <taxon>Actinomycetota</taxon>
        <taxon>Actinomycetes</taxon>
        <taxon>Jiangellales</taxon>
        <taxon>Jiangellaceae</taxon>
        <taxon>Phytoactinopolyspora</taxon>
    </lineage>
</organism>
<keyword evidence="10" id="KW-1185">Reference proteome</keyword>
<keyword evidence="3" id="KW-1003">Cell membrane</keyword>
<evidence type="ECO:0000256" key="4">
    <source>
        <dbReference type="ARBA" id="ARBA00022692"/>
    </source>
</evidence>
<accession>A0A6N9YKX6</accession>
<feature type="transmembrane region" description="Helical" evidence="7">
    <location>
        <begin position="648"/>
        <end position="668"/>
    </location>
</feature>
<comment type="caution">
    <text evidence="9">The sequence shown here is derived from an EMBL/GenBank/DDBJ whole genome shotgun (WGS) entry which is preliminary data.</text>
</comment>
<name>A0A6N9YKX6_9ACTN</name>
<feature type="transmembrane region" description="Helical" evidence="7">
    <location>
        <begin position="369"/>
        <end position="387"/>
    </location>
</feature>
<dbReference type="InterPro" id="IPR000731">
    <property type="entry name" value="SSD"/>
</dbReference>
<feature type="transmembrane region" description="Helical" evidence="7">
    <location>
        <begin position="305"/>
        <end position="332"/>
    </location>
</feature>
<dbReference type="SUPFAM" id="SSF82866">
    <property type="entry name" value="Multidrug efflux transporter AcrB transmembrane domain"/>
    <property type="match status" value="2"/>
</dbReference>
<dbReference type="GO" id="GO:0005886">
    <property type="term" value="C:plasma membrane"/>
    <property type="evidence" value="ECO:0007669"/>
    <property type="project" value="UniProtKB-SubCell"/>
</dbReference>
<keyword evidence="5 7" id="KW-1133">Transmembrane helix</keyword>
<dbReference type="PANTHER" id="PTHR33406:SF11">
    <property type="entry name" value="MEMBRANE PROTEIN SCO6666-RELATED"/>
    <property type="match status" value="1"/>
</dbReference>
<evidence type="ECO:0000313" key="10">
    <source>
        <dbReference type="Proteomes" id="UP000469185"/>
    </source>
</evidence>
<evidence type="ECO:0000256" key="3">
    <source>
        <dbReference type="ARBA" id="ARBA00022475"/>
    </source>
</evidence>
<sequence length="737" mass="78044">MVKKLTRLVVHRRRAVLVTAVIIALLGGSAGSTLFSKLSAGGWDDPGAESGAAADLLQDKLGHRPPNLVLMITAPDTVDEPGAVRAGTALTERLAAEPGLSDVTSYWSAGQPDQLRSTDAGKALVLATIEGDPTEVDQRLSKLIPVYEGDQGELDVRIGGYAMFEHELTEQSERDIIAAEMIVFPITLIALVLIFGSVVAALLPLAVALVTVLTGMGVMWVLADLTDLSVLATNVVTLLGMGLAIDYSLLMVNRFREELRAGKSTSDAIAATMRTAGRTIVFSAVTVAIALSALIWFPLGALRSVSYAGIATALVAGAASLTLLPALLSVFGRRVGRARLGRRRPDGADGATEEGFWHRLAVLVMRRPVPVATVVVLFLLLLGSPFLNLKLGEVDERTMPASAQSRQVADTVRTEFESGEQNPLQVVAPRSGAPETVAEYAAELSALPHVSHVDTITGTYAKGVEVMPAGPQHTRFARDGALYLSVVPAAGAAEDAQQLVRDLRATPAPFDVLVGGLAAVTVDGNDSLLRWLPYSLGALGISMVILLFLLTGSVLLPFLALFLSGLSLTATFGALVWIFQDGNLSGWFGDFVATGSLAGTIPVMLFAIAFGLAMDYQVFMLSRIREEYERTGDNVTAVATGLERIGRIVTAAAVLISIVFLAFLFSEITLMKAFGVGLPLAVLLDATLIRGALLPATMRLGGRVTWWAPAPLRRVHARFGLREGDDSPAETELVKTA</sequence>